<gene>
    <name evidence="2" type="ORF">NGM99_01195</name>
</gene>
<dbReference type="EMBL" id="JAMXQS010000001">
    <property type="protein sequence ID" value="MCO6048404.1"/>
    <property type="molecule type" value="Genomic_DNA"/>
</dbReference>
<dbReference type="Proteomes" id="UP001205906">
    <property type="component" value="Unassembled WGS sequence"/>
</dbReference>
<proteinExistence type="predicted"/>
<dbReference type="Gene3D" id="1.10.1220.10">
    <property type="entry name" value="Met repressor-like"/>
    <property type="match status" value="1"/>
</dbReference>
<feature type="domain" description="Ribbon-helix-helix protein CopG" evidence="1">
    <location>
        <begin position="8"/>
        <end position="40"/>
    </location>
</feature>
<comment type="caution">
    <text evidence="2">The sequence shown here is derived from an EMBL/GenBank/DDBJ whole genome shotgun (WGS) entry which is preliminary data.</text>
</comment>
<dbReference type="InterPro" id="IPR002145">
    <property type="entry name" value="CopG"/>
</dbReference>
<evidence type="ECO:0000313" key="3">
    <source>
        <dbReference type="Proteomes" id="UP001205906"/>
    </source>
</evidence>
<dbReference type="SUPFAM" id="SSF47598">
    <property type="entry name" value="Ribbon-helix-helix"/>
    <property type="match status" value="1"/>
</dbReference>
<organism evidence="2 3">
    <name type="scientific">Mesorhizobium liriopis</name>
    <dbReference type="NCBI Taxonomy" id="2953882"/>
    <lineage>
        <taxon>Bacteria</taxon>
        <taxon>Pseudomonadati</taxon>
        <taxon>Pseudomonadota</taxon>
        <taxon>Alphaproteobacteria</taxon>
        <taxon>Hyphomicrobiales</taxon>
        <taxon>Phyllobacteriaceae</taxon>
        <taxon>Mesorhizobium</taxon>
    </lineage>
</organism>
<reference evidence="2 3" key="1">
    <citation type="submission" date="2022-06" db="EMBL/GenBank/DDBJ databases">
        <title>Mesorhizobium sp. strain RP14 Genome sequencing and assembly.</title>
        <authorList>
            <person name="Kim I."/>
        </authorList>
    </citation>
    <scope>NUCLEOTIDE SEQUENCE [LARGE SCALE GENOMIC DNA]</scope>
    <source>
        <strain evidence="3">RP14(2022)</strain>
    </source>
</reference>
<accession>A0ABT1C0N6</accession>
<dbReference type="InterPro" id="IPR013321">
    <property type="entry name" value="Arc_rbn_hlx_hlx"/>
</dbReference>
<name>A0ABT1C0N6_9HYPH</name>
<protein>
    <submittedName>
        <fullName evidence="2">Ribbon-helix-helix protein, CopG family</fullName>
    </submittedName>
</protein>
<dbReference type="Pfam" id="PF01402">
    <property type="entry name" value="RHH_1"/>
    <property type="match status" value="1"/>
</dbReference>
<evidence type="ECO:0000313" key="2">
    <source>
        <dbReference type="EMBL" id="MCO6048404.1"/>
    </source>
</evidence>
<dbReference type="RefSeq" id="WP_252815219.1">
    <property type="nucleotide sequence ID" value="NZ_JAMXQS010000001.1"/>
</dbReference>
<evidence type="ECO:0000259" key="1">
    <source>
        <dbReference type="Pfam" id="PF01402"/>
    </source>
</evidence>
<sequence>MRALVDMNDAQVEALDMLAKRVRKSRASLIRAAIDDYLERHHRGQVEDGFGLWGRATVDGVAYQDKARSEW</sequence>
<keyword evidence="3" id="KW-1185">Reference proteome</keyword>
<dbReference type="InterPro" id="IPR010985">
    <property type="entry name" value="Ribbon_hlx_hlx"/>
</dbReference>